<keyword evidence="5" id="KW-1185">Reference proteome</keyword>
<dbReference type="InterPro" id="IPR017937">
    <property type="entry name" value="Thioredoxin_CS"/>
</dbReference>
<keyword evidence="2" id="KW-1133">Transmembrane helix</keyword>
<dbReference type="GO" id="GO:0016209">
    <property type="term" value="F:antioxidant activity"/>
    <property type="evidence" value="ECO:0007669"/>
    <property type="project" value="InterPro"/>
</dbReference>
<dbReference type="InterPro" id="IPR013766">
    <property type="entry name" value="Thioredoxin_domain"/>
</dbReference>
<dbReference type="PANTHER" id="PTHR42852:SF13">
    <property type="entry name" value="PROTEIN DIPZ"/>
    <property type="match status" value="1"/>
</dbReference>
<dbReference type="AlphaFoldDB" id="A0A1T4Z0C3"/>
<evidence type="ECO:0000256" key="1">
    <source>
        <dbReference type="ARBA" id="ARBA00023157"/>
    </source>
</evidence>
<dbReference type="PROSITE" id="PS00194">
    <property type="entry name" value="THIOREDOXIN_1"/>
    <property type="match status" value="1"/>
</dbReference>
<proteinExistence type="predicted"/>
<dbReference type="Gene3D" id="3.40.30.10">
    <property type="entry name" value="Glutaredoxin"/>
    <property type="match status" value="1"/>
</dbReference>
<evidence type="ECO:0000313" key="4">
    <source>
        <dbReference type="EMBL" id="SKB07353.1"/>
    </source>
</evidence>
<evidence type="ECO:0000313" key="5">
    <source>
        <dbReference type="Proteomes" id="UP000190042"/>
    </source>
</evidence>
<accession>A0A1T4Z0C3</accession>
<feature type="transmembrane region" description="Helical" evidence="2">
    <location>
        <begin position="6"/>
        <end position="24"/>
    </location>
</feature>
<dbReference type="CDD" id="cd02966">
    <property type="entry name" value="TlpA_like_family"/>
    <property type="match status" value="1"/>
</dbReference>
<feature type="domain" description="Thioredoxin" evidence="3">
    <location>
        <begin position="73"/>
        <end position="215"/>
    </location>
</feature>
<name>A0A1T4Z0C3_9BACL</name>
<dbReference type="PROSITE" id="PS51352">
    <property type="entry name" value="THIOREDOXIN_2"/>
    <property type="match status" value="1"/>
</dbReference>
<dbReference type="Proteomes" id="UP000190042">
    <property type="component" value="Unassembled WGS sequence"/>
</dbReference>
<dbReference type="InterPro" id="IPR000866">
    <property type="entry name" value="AhpC/TSA"/>
</dbReference>
<evidence type="ECO:0000256" key="2">
    <source>
        <dbReference type="SAM" id="Phobius"/>
    </source>
</evidence>
<keyword evidence="1" id="KW-1015">Disulfide bond</keyword>
<keyword evidence="2" id="KW-0472">Membrane</keyword>
<dbReference type="RefSeq" id="WP_009499449.1">
    <property type="nucleotide sequence ID" value="NZ_FUYJ01000013.1"/>
</dbReference>
<dbReference type="InterPro" id="IPR050553">
    <property type="entry name" value="Thioredoxin_ResA/DsbE_sf"/>
</dbReference>
<organism evidence="4 5">
    <name type="scientific">Sporosarcina newyorkensis</name>
    <dbReference type="NCBI Taxonomy" id="759851"/>
    <lineage>
        <taxon>Bacteria</taxon>
        <taxon>Bacillati</taxon>
        <taxon>Bacillota</taxon>
        <taxon>Bacilli</taxon>
        <taxon>Bacillales</taxon>
        <taxon>Caryophanaceae</taxon>
        <taxon>Sporosarcina</taxon>
    </lineage>
</organism>
<dbReference type="EMBL" id="FUYJ01000013">
    <property type="protein sequence ID" value="SKB07353.1"/>
    <property type="molecule type" value="Genomic_DNA"/>
</dbReference>
<dbReference type="SUPFAM" id="SSF52833">
    <property type="entry name" value="Thioredoxin-like"/>
    <property type="match status" value="1"/>
</dbReference>
<evidence type="ECO:0000259" key="3">
    <source>
        <dbReference type="PROSITE" id="PS51352"/>
    </source>
</evidence>
<dbReference type="Pfam" id="PF00578">
    <property type="entry name" value="AhpC-TSA"/>
    <property type="match status" value="1"/>
</dbReference>
<dbReference type="PANTHER" id="PTHR42852">
    <property type="entry name" value="THIOL:DISULFIDE INTERCHANGE PROTEIN DSBE"/>
    <property type="match status" value="1"/>
</dbReference>
<sequence length="215" mass="24502">MKKWSMLISLAIIISMVTIIILTNREFKKEAGEMDGYSSAMIEDLPNDEVKRIPEDWKEETTSEDTASEETGLGRGDLAPDFELTTLTGETVKLSDYRGKKIMLNFWASWCPPCRSEMPYMETYYDEYKGSANMEILAVNMTKTEKDKEDSAKAFVKEYGLTFPVLLDLEGEVMKTYRVKAYPTTYILNTEGVITDIVVSAIDDKFLKKLIDESN</sequence>
<dbReference type="GO" id="GO:0016491">
    <property type="term" value="F:oxidoreductase activity"/>
    <property type="evidence" value="ECO:0007669"/>
    <property type="project" value="InterPro"/>
</dbReference>
<reference evidence="5" key="1">
    <citation type="submission" date="2017-02" db="EMBL/GenBank/DDBJ databases">
        <authorList>
            <person name="Varghese N."/>
            <person name="Submissions S."/>
        </authorList>
    </citation>
    <scope>NUCLEOTIDE SEQUENCE [LARGE SCALE GENOMIC DNA]</scope>
    <source>
        <strain evidence="5">DSM 23966</strain>
    </source>
</reference>
<protein>
    <submittedName>
        <fullName evidence="4">Peroxiredoxin</fullName>
    </submittedName>
</protein>
<gene>
    <name evidence="4" type="ORF">SAMN04244570_0366</name>
</gene>
<dbReference type="InterPro" id="IPR036249">
    <property type="entry name" value="Thioredoxin-like_sf"/>
</dbReference>
<keyword evidence="2" id="KW-0812">Transmembrane</keyword>